<protein>
    <submittedName>
        <fullName evidence="1">Uncharacterized protein</fullName>
    </submittedName>
</protein>
<sequence length="110" mass="11924">MKSSAILVADAQIESYSYKGGRLTVLIRSDGGAFEVVFHTVLGMKAVSPEGQDLSHLVESTEKSPYLVAICDAAEEPIDGFKEFSFISAWTDEPLLTVVAIDVQVPKTPY</sequence>
<comment type="caution">
    <text evidence="1">The sequence shown here is derived from an EMBL/GenBank/DDBJ whole genome shotgun (WGS) entry which is preliminary data.</text>
</comment>
<gene>
    <name evidence="1" type="ORF">D1Y85_23070</name>
</gene>
<dbReference type="EMBL" id="RQIS01000021">
    <property type="protein sequence ID" value="RQH01652.1"/>
    <property type="molecule type" value="Genomic_DNA"/>
</dbReference>
<name>A0A3N6MYT3_9BURK</name>
<dbReference type="Proteomes" id="UP000272778">
    <property type="component" value="Unassembled WGS sequence"/>
</dbReference>
<dbReference type="AlphaFoldDB" id="A0A3N6MYT3"/>
<dbReference type="RefSeq" id="WP_124153397.1">
    <property type="nucleotide sequence ID" value="NZ_RQIS01000021.1"/>
</dbReference>
<proteinExistence type="predicted"/>
<dbReference type="OrthoDB" id="9134669at2"/>
<evidence type="ECO:0000313" key="1">
    <source>
        <dbReference type="EMBL" id="RQH01652.1"/>
    </source>
</evidence>
<keyword evidence="2" id="KW-1185">Reference proteome</keyword>
<accession>A0A3N6MYT3</accession>
<reference evidence="1 2" key="1">
    <citation type="submission" date="2018-11" db="EMBL/GenBank/DDBJ databases">
        <title>Paraburkholderia sp. DHOA04, isolated from soil.</title>
        <authorList>
            <person name="Gao Z.-H."/>
            <person name="Qiu L.-H."/>
            <person name="Fu J.-C."/>
        </authorList>
    </citation>
    <scope>NUCLEOTIDE SEQUENCE [LARGE SCALE GENOMIC DNA]</scope>
    <source>
        <strain evidence="1 2">DHOA04</strain>
    </source>
</reference>
<organism evidence="1 2">
    <name type="scientific">Paraburkholderia dinghuensis</name>
    <dbReference type="NCBI Taxonomy" id="2305225"/>
    <lineage>
        <taxon>Bacteria</taxon>
        <taxon>Pseudomonadati</taxon>
        <taxon>Pseudomonadota</taxon>
        <taxon>Betaproteobacteria</taxon>
        <taxon>Burkholderiales</taxon>
        <taxon>Burkholderiaceae</taxon>
        <taxon>Paraburkholderia</taxon>
    </lineage>
</organism>
<evidence type="ECO:0000313" key="2">
    <source>
        <dbReference type="Proteomes" id="UP000272778"/>
    </source>
</evidence>